<reference evidence="1 2" key="1">
    <citation type="submission" date="2018-06" db="EMBL/GenBank/DDBJ databases">
        <title>Genomic Encyclopedia of Archaeal and Bacterial Type Strains, Phase II (KMG-II): from individual species to whole genera.</title>
        <authorList>
            <person name="Goeker M."/>
        </authorList>
    </citation>
    <scope>NUCLEOTIDE SEQUENCE [LARGE SCALE GENOMIC DNA]</scope>
    <source>
        <strain evidence="1 2">DSM 17205</strain>
    </source>
</reference>
<organism evidence="1 2">
    <name type="scientific">Nonlabens dokdonensis</name>
    <dbReference type="NCBI Taxonomy" id="328515"/>
    <lineage>
        <taxon>Bacteria</taxon>
        <taxon>Pseudomonadati</taxon>
        <taxon>Bacteroidota</taxon>
        <taxon>Flavobacteriia</taxon>
        <taxon>Flavobacteriales</taxon>
        <taxon>Flavobacteriaceae</taxon>
        <taxon>Nonlabens</taxon>
    </lineage>
</organism>
<keyword evidence="2" id="KW-1185">Reference proteome</keyword>
<protein>
    <submittedName>
        <fullName evidence="1">Uncharacterized protein</fullName>
    </submittedName>
</protein>
<sequence>MRTIKELRAKLHPKNSFENKYNIEPDDKIHLLYVSPKMNATG</sequence>
<proteinExistence type="predicted"/>
<dbReference type="EMBL" id="QKZR01000001">
    <property type="protein sequence ID" value="PZX43008.1"/>
    <property type="molecule type" value="Genomic_DNA"/>
</dbReference>
<dbReference type="Proteomes" id="UP000248584">
    <property type="component" value="Unassembled WGS sequence"/>
</dbReference>
<evidence type="ECO:0000313" key="2">
    <source>
        <dbReference type="Proteomes" id="UP000248584"/>
    </source>
</evidence>
<gene>
    <name evidence="1" type="ORF">LX97_00005</name>
</gene>
<evidence type="ECO:0000313" key="1">
    <source>
        <dbReference type="EMBL" id="PZX43008.1"/>
    </source>
</evidence>
<accession>A0ABX5PYZ7</accession>
<dbReference type="RefSeq" id="WP_015360795.1">
    <property type="nucleotide sequence ID" value="NZ_QKZR01000001.1"/>
</dbReference>
<comment type="caution">
    <text evidence="1">The sequence shown here is derived from an EMBL/GenBank/DDBJ whole genome shotgun (WGS) entry which is preliminary data.</text>
</comment>
<name>A0ABX5PYZ7_9FLAO</name>